<evidence type="ECO:0000256" key="2">
    <source>
        <dbReference type="ARBA" id="ARBA00022723"/>
    </source>
</evidence>
<evidence type="ECO:0000256" key="5">
    <source>
        <dbReference type="ARBA" id="ARBA00023015"/>
    </source>
</evidence>
<organism evidence="11 12">
    <name type="scientific">Diabrotica virgifera virgifera</name>
    <name type="common">western corn rootworm</name>
    <dbReference type="NCBI Taxonomy" id="50390"/>
    <lineage>
        <taxon>Eukaryota</taxon>
        <taxon>Metazoa</taxon>
        <taxon>Ecdysozoa</taxon>
        <taxon>Arthropoda</taxon>
        <taxon>Hexapoda</taxon>
        <taxon>Insecta</taxon>
        <taxon>Pterygota</taxon>
        <taxon>Neoptera</taxon>
        <taxon>Endopterygota</taxon>
        <taxon>Coleoptera</taxon>
        <taxon>Polyphaga</taxon>
        <taxon>Cucujiformia</taxon>
        <taxon>Chrysomeloidea</taxon>
        <taxon>Chrysomelidae</taxon>
        <taxon>Galerucinae</taxon>
        <taxon>Diabroticina</taxon>
        <taxon>Diabroticites</taxon>
        <taxon>Diabrotica</taxon>
    </lineage>
</organism>
<dbReference type="SUPFAM" id="SSF140996">
    <property type="entry name" value="Hermes dimerisation domain"/>
    <property type="match status" value="1"/>
</dbReference>
<feature type="domain" description="BED-type" evidence="10">
    <location>
        <begin position="3"/>
        <end position="49"/>
    </location>
</feature>
<evidence type="ECO:0000313" key="12">
    <source>
        <dbReference type="Proteomes" id="UP001652700"/>
    </source>
</evidence>
<dbReference type="InterPro" id="IPR008906">
    <property type="entry name" value="HATC_C_dom"/>
</dbReference>
<evidence type="ECO:0000256" key="1">
    <source>
        <dbReference type="ARBA" id="ARBA00004123"/>
    </source>
</evidence>
<evidence type="ECO:0000256" key="8">
    <source>
        <dbReference type="ARBA" id="ARBA00023242"/>
    </source>
</evidence>
<dbReference type="SUPFAM" id="SSF53098">
    <property type="entry name" value="Ribonuclease H-like"/>
    <property type="match status" value="1"/>
</dbReference>
<keyword evidence="7" id="KW-0804">Transcription</keyword>
<name>A0ABM5JJZ1_DIAVI</name>
<dbReference type="PROSITE" id="PS50808">
    <property type="entry name" value="ZF_BED"/>
    <property type="match status" value="1"/>
</dbReference>
<keyword evidence="8" id="KW-0539">Nucleus</keyword>
<evidence type="ECO:0000256" key="4">
    <source>
        <dbReference type="ARBA" id="ARBA00022833"/>
    </source>
</evidence>
<keyword evidence="3 9" id="KW-0863">Zinc-finger</keyword>
<proteinExistence type="predicted"/>
<keyword evidence="6" id="KW-0238">DNA-binding</keyword>
<evidence type="ECO:0000256" key="6">
    <source>
        <dbReference type="ARBA" id="ARBA00023125"/>
    </source>
</evidence>
<dbReference type="Pfam" id="PF05699">
    <property type="entry name" value="Dimer_Tnp_hAT"/>
    <property type="match status" value="1"/>
</dbReference>
<reference evidence="11" key="1">
    <citation type="submission" date="2025-05" db="UniProtKB">
        <authorList>
            <consortium name="EnsemblMetazoa"/>
        </authorList>
    </citation>
    <scope>IDENTIFICATION</scope>
</reference>
<dbReference type="PANTHER" id="PTHR46481:SF10">
    <property type="entry name" value="ZINC FINGER BED DOMAIN-CONTAINING PROTEIN 39"/>
    <property type="match status" value="1"/>
</dbReference>
<accession>A0ABM5JJZ1</accession>
<protein>
    <recommendedName>
        <fullName evidence="10">BED-type domain-containing protein</fullName>
    </recommendedName>
</protein>
<dbReference type="InterPro" id="IPR036236">
    <property type="entry name" value="Znf_C2H2_sf"/>
</dbReference>
<dbReference type="RefSeq" id="XP_050498258.1">
    <property type="nucleotide sequence ID" value="XM_050642301.1"/>
</dbReference>
<dbReference type="EnsemblMetazoa" id="XM_050642301.1">
    <property type="protein sequence ID" value="XP_050498258.1"/>
    <property type="gene ID" value="LOC126879245"/>
</dbReference>
<evidence type="ECO:0000259" key="10">
    <source>
        <dbReference type="PROSITE" id="PS50808"/>
    </source>
</evidence>
<evidence type="ECO:0000256" key="3">
    <source>
        <dbReference type="ARBA" id="ARBA00022771"/>
    </source>
</evidence>
<dbReference type="InterPro" id="IPR012337">
    <property type="entry name" value="RNaseH-like_sf"/>
</dbReference>
<dbReference type="SMART" id="SM00614">
    <property type="entry name" value="ZnF_BED"/>
    <property type="match status" value="1"/>
</dbReference>
<dbReference type="PANTHER" id="PTHR46481">
    <property type="entry name" value="ZINC FINGER BED DOMAIN-CONTAINING PROTEIN 4"/>
    <property type="match status" value="1"/>
</dbReference>
<dbReference type="InterPro" id="IPR003656">
    <property type="entry name" value="Znf_BED"/>
</dbReference>
<dbReference type="GeneID" id="126879245"/>
<dbReference type="Pfam" id="PF02892">
    <property type="entry name" value="zf-BED"/>
    <property type="match status" value="1"/>
</dbReference>
<keyword evidence="4" id="KW-0862">Zinc</keyword>
<keyword evidence="12" id="KW-1185">Reference proteome</keyword>
<dbReference type="Proteomes" id="UP001652700">
    <property type="component" value="Unplaced"/>
</dbReference>
<keyword evidence="5" id="KW-0805">Transcription regulation</keyword>
<keyword evidence="2" id="KW-0479">Metal-binding</keyword>
<evidence type="ECO:0000313" key="11">
    <source>
        <dbReference type="EnsemblMetazoa" id="XP_050498258.1"/>
    </source>
</evidence>
<dbReference type="SUPFAM" id="SSF57667">
    <property type="entry name" value="beta-beta-alpha zinc fingers"/>
    <property type="match status" value="1"/>
</dbReference>
<sequence length="634" mass="72549">MAPKRSEIWFHFEILKDKCNAKCLYCKQILSTKNGSMGNLNRHMKTKHPTISIARKGVTSIVSLEEIQETSDRDFNLPSTSTGADAISGVTSEDENIQHKLKKQKTQSVLTNFTYSKKPLSIARCKEIDLQILRFIVKGYHSFRIVEEVEFKKLFEMLSPNYNVPSRKTLSNNLLEQLHQSNQEKIEIELSQVEYICITTDSWTSINNESFVAITAHYIIEEQSQLKLRSHLLDCFAYEERHTAQNLAKLLADKFKEWKIESKIVCVVTDNAANVLAAVREGGWNSRGCFAHLINLLVRHGLKTIDPTLDKLKSIVAFFKKSSSALTKLTKTQVQMGLPELKIKQDVRTRWNSTLDMVNRACKIKDAIISTLALECPNLNNVTGHEWSVLEQLIEVLHIFKEITDEISAEKNVTSSKILIFVRAIYEHLKSLKNNFNLEEELKQVVADMLNQFFERFGDIENNAILAESTILDPRFKKFGFKEESKYTTAVGNLRRKISAIYNKNKTILQEISEADYNVPSSSAIKKPTLWSHFDQDVGNLLQEKNSTAAAIVELDRYLSEPLISRNEDPLAWWMTRKHVYPTLFNYVKKRLCIQATSVPCERIFSKAGLTLTQKRSALKSSRVSKILFLNSNL</sequence>
<evidence type="ECO:0000256" key="9">
    <source>
        <dbReference type="PROSITE-ProRule" id="PRU00027"/>
    </source>
</evidence>
<evidence type="ECO:0000256" key="7">
    <source>
        <dbReference type="ARBA" id="ARBA00023163"/>
    </source>
</evidence>
<dbReference type="InterPro" id="IPR052035">
    <property type="entry name" value="ZnF_BED_domain_contain"/>
</dbReference>
<comment type="subcellular location">
    <subcellularLocation>
        <location evidence="1">Nucleus</location>
    </subcellularLocation>
</comment>